<dbReference type="AlphaFoldDB" id="A0A0C2X4E2"/>
<name>A0A0C2X4E2_AMAMK</name>
<keyword evidence="4" id="KW-1185">Reference proteome</keyword>
<feature type="transmembrane region" description="Helical" evidence="2">
    <location>
        <begin position="57"/>
        <end position="75"/>
    </location>
</feature>
<evidence type="ECO:0000256" key="1">
    <source>
        <dbReference type="SAM" id="MobiDB-lite"/>
    </source>
</evidence>
<proteinExistence type="predicted"/>
<evidence type="ECO:0000256" key="2">
    <source>
        <dbReference type="SAM" id="Phobius"/>
    </source>
</evidence>
<sequence>MSLLSALTSLTLGCLYLIRFETIRRTYKAIQWSSDALKTSHTALWNVYNLLALPSAWLAWSLLFFVVCLMSIVWQPIDATIGGTGSLGPLHLASKIALSALLFVGMVHLSYALVAFAGYGSRLDKKLLKKLQSFSGDIETNSATNSDNDNNDSNDSGLPNNSMPRSFNSSSSTIV</sequence>
<feature type="compositionally biased region" description="Low complexity" evidence="1">
    <location>
        <begin position="141"/>
        <end position="175"/>
    </location>
</feature>
<dbReference type="HOGENOM" id="CLU_1532137_0_0_1"/>
<dbReference type="OrthoDB" id="3062801at2759"/>
<dbReference type="InParanoid" id="A0A0C2X4E2"/>
<feature type="transmembrane region" description="Helical" evidence="2">
    <location>
        <begin position="96"/>
        <end position="119"/>
    </location>
</feature>
<dbReference type="STRING" id="946122.A0A0C2X4E2"/>
<keyword evidence="2" id="KW-1133">Transmembrane helix</keyword>
<evidence type="ECO:0000313" key="3">
    <source>
        <dbReference type="EMBL" id="KIL69117.1"/>
    </source>
</evidence>
<organism evidence="3 4">
    <name type="scientific">Amanita muscaria (strain Koide BX008)</name>
    <dbReference type="NCBI Taxonomy" id="946122"/>
    <lineage>
        <taxon>Eukaryota</taxon>
        <taxon>Fungi</taxon>
        <taxon>Dikarya</taxon>
        <taxon>Basidiomycota</taxon>
        <taxon>Agaricomycotina</taxon>
        <taxon>Agaricomycetes</taxon>
        <taxon>Agaricomycetidae</taxon>
        <taxon>Agaricales</taxon>
        <taxon>Pluteineae</taxon>
        <taxon>Amanitaceae</taxon>
        <taxon>Amanita</taxon>
    </lineage>
</organism>
<keyword evidence="2" id="KW-0812">Transmembrane</keyword>
<protein>
    <submittedName>
        <fullName evidence="3">Uncharacterized protein</fullName>
    </submittedName>
</protein>
<keyword evidence="2" id="KW-0472">Membrane</keyword>
<accession>A0A0C2X4E2</accession>
<reference evidence="3 4" key="1">
    <citation type="submission" date="2014-04" db="EMBL/GenBank/DDBJ databases">
        <title>Evolutionary Origins and Diversification of the Mycorrhizal Mutualists.</title>
        <authorList>
            <consortium name="DOE Joint Genome Institute"/>
            <consortium name="Mycorrhizal Genomics Consortium"/>
            <person name="Kohler A."/>
            <person name="Kuo A."/>
            <person name="Nagy L.G."/>
            <person name="Floudas D."/>
            <person name="Copeland A."/>
            <person name="Barry K.W."/>
            <person name="Cichocki N."/>
            <person name="Veneault-Fourrey C."/>
            <person name="LaButti K."/>
            <person name="Lindquist E.A."/>
            <person name="Lipzen A."/>
            <person name="Lundell T."/>
            <person name="Morin E."/>
            <person name="Murat C."/>
            <person name="Riley R."/>
            <person name="Ohm R."/>
            <person name="Sun H."/>
            <person name="Tunlid A."/>
            <person name="Henrissat B."/>
            <person name="Grigoriev I.V."/>
            <person name="Hibbett D.S."/>
            <person name="Martin F."/>
        </authorList>
    </citation>
    <scope>NUCLEOTIDE SEQUENCE [LARGE SCALE GENOMIC DNA]</scope>
    <source>
        <strain evidence="3 4">Koide BX008</strain>
    </source>
</reference>
<feature type="region of interest" description="Disordered" evidence="1">
    <location>
        <begin position="140"/>
        <end position="175"/>
    </location>
</feature>
<gene>
    <name evidence="3" type="ORF">M378DRAFT_21358</name>
</gene>
<dbReference type="Proteomes" id="UP000054549">
    <property type="component" value="Unassembled WGS sequence"/>
</dbReference>
<evidence type="ECO:0000313" key="4">
    <source>
        <dbReference type="Proteomes" id="UP000054549"/>
    </source>
</evidence>
<dbReference type="EMBL" id="KN818226">
    <property type="protein sequence ID" value="KIL69117.1"/>
    <property type="molecule type" value="Genomic_DNA"/>
</dbReference>